<dbReference type="EMBL" id="PP951069">
    <property type="protein sequence ID" value="XCB06444.1"/>
    <property type="molecule type" value="Genomic_RNA"/>
</dbReference>
<name>A0AAU7YSW3_9VIRU</name>
<proteinExistence type="predicted"/>
<evidence type="ECO:0000256" key="1">
    <source>
        <dbReference type="SAM" id="MobiDB-lite"/>
    </source>
</evidence>
<reference evidence="2" key="1">
    <citation type="submission" date="2024-06" db="EMBL/GenBank/DDBJ databases">
        <authorList>
            <person name="Yin Y."/>
            <person name="Huang B."/>
        </authorList>
    </citation>
    <scope>NUCLEOTIDE SEQUENCE</scope>
    <source>
        <strain evidence="2">RCEF7425</strain>
    </source>
</reference>
<feature type="compositionally biased region" description="Basic and acidic residues" evidence="1">
    <location>
        <begin position="1042"/>
        <end position="1053"/>
    </location>
</feature>
<feature type="compositionally biased region" description="Polar residues" evidence="1">
    <location>
        <begin position="54"/>
        <end position="70"/>
    </location>
</feature>
<feature type="region of interest" description="Disordered" evidence="1">
    <location>
        <begin position="29"/>
        <end position="128"/>
    </location>
</feature>
<accession>A0AAU7YSW3</accession>
<feature type="region of interest" description="Disordered" evidence="1">
    <location>
        <begin position="1009"/>
        <end position="1055"/>
    </location>
</feature>
<sequence>MTTFVSNASGNWTRQTSQNFRLGEMSQATPNLPLGFVQGSPTPRDSTNERKNQLTDQWSDNRSGASSISNREIHALNGNIEGLQYPKRPGSPDADRPINSRSAAKARVRSSRYDPSEMPELNDKGVVFGGSSDSTVRIEGNTPSLPALYGAKMVPTQVAAIAKSVDFNTRLSVDAVPPNFYRREDTKLDYTSYSTAGGAGLTYLMPATVEHKLPDANYWKPVDASDRRLVASYRQEESFSWQINGPVYKDTLPPLEAEYSALDSRIPSSQFRHIAHFMASYRTVDHTNVASRIQQRYLETGVQTSFLRFLVCAWLDYFGMSTIDARPLTAGDPSFGGAGNHGFPSVMPTVHVAAKGTDAENMGGNNSFDSHWNDILTGRHFFLDAEPGLIDAHYVNLSARYAGTFPPERIQIGNGIVPLSYQHRISGAQQLWYHTADQESQLPGAGVRTGYIPPSEILSFIELFVRTTHAVSQCAQAFEIASLMSFQTAAGDALSTYANQPEYWNLPCNHLNFTGNAWLPRDASAAMYFAPFRADVQLQHPIADIIKLRAPDIYYLAATYSTQLGLARSWAFFAASLPVSTLKGGDDERGAANARHRDYLFYKPSRHELALIDVLTKNCCAHMWGYSPTADLLRLFPLNVVDWSSSTVTKVHNSNTVPLFSLVYSIPWRLRMVPDFMVLPYEHGTVKWPKGKEYPLRHELGDTPFVRLASTLAPLDQKLWLADGGQNYSAQYYYAANAFWGEWHSSTVNGKVAENNVNLGSWAKPREFTRPTNPTYRVPDHMHGTPFRNHQLWLRDFITPGSLPTFDALERNNIAHGVNLLPEESRIKARNWHLVLKQVPNVTPMVRCPPMGHYHQEMSSSSEYILWGLVDKNTGRYTGVAMLPVQTADKAYNYQKSDQGAGGSDPGPAAASNDNSIPSTGHVAEFQQALSNPEHHETPDTNLQFTKPKFTQVANSTVPRNARAISPEPIPSYMQNAYDALEHEVLPEQDKKDVHDTYVDRPLRATQRKVHWSVKEHAKQSTPVRRQPEAPVKPHGGSGIMKDTRSPRGDQLREPVGTQQVAKMTRTVVPNDKDSELVQSKMYNVEAIPLSTEGAINDGGDPMPEGAQMYDINTITADFRSGQH</sequence>
<evidence type="ECO:0000313" key="2">
    <source>
        <dbReference type="EMBL" id="XCB06444.1"/>
    </source>
</evidence>
<feature type="region of interest" description="Disordered" evidence="1">
    <location>
        <begin position="895"/>
        <end position="919"/>
    </location>
</feature>
<organism evidence="2">
    <name type="scientific">Conidiobolus taihushanensis totivirus 1</name>
    <dbReference type="NCBI Taxonomy" id="3229900"/>
    <lineage>
        <taxon>Viruses</taxon>
        <taxon>Riboviria</taxon>
        <taxon>Orthornavirae</taxon>
        <taxon>Duplornaviricota</taxon>
        <taxon>Chrymotiviricetes</taxon>
        <taxon>Ghabrivirales</taxon>
        <taxon>Alphatotivirineae</taxon>
        <taxon>Orthototiviridae</taxon>
        <taxon>Totivirus</taxon>
    </lineage>
</organism>
<protein>
    <submittedName>
        <fullName evidence="2">Capsid protein</fullName>
    </submittedName>
</protein>